<evidence type="ECO:0000256" key="7">
    <source>
        <dbReference type="ARBA" id="ARBA00023054"/>
    </source>
</evidence>
<evidence type="ECO:0000256" key="2">
    <source>
        <dbReference type="ARBA" id="ARBA00022614"/>
    </source>
</evidence>
<keyword evidence="5" id="KW-0611">Plant defense</keyword>
<dbReference type="Gene3D" id="1.10.10.10">
    <property type="entry name" value="Winged helix-like DNA-binding domain superfamily/Winged helix DNA-binding domain"/>
    <property type="match status" value="1"/>
</dbReference>
<name>A0ABC9H6I5_9POAL</name>
<keyword evidence="7" id="KW-0175">Coiled coil</keyword>
<protein>
    <submittedName>
        <fullName evidence="11">Uncharacterized protein</fullName>
    </submittedName>
</protein>
<dbReference type="Gene3D" id="1.20.5.4130">
    <property type="match status" value="1"/>
</dbReference>
<feature type="domain" description="NB-ARC" evidence="8">
    <location>
        <begin position="185"/>
        <end position="353"/>
    </location>
</feature>
<keyword evidence="6" id="KW-0067">ATP-binding</keyword>
<dbReference type="GO" id="GO:0051707">
    <property type="term" value="P:response to other organism"/>
    <property type="evidence" value="ECO:0007669"/>
    <property type="project" value="UniProtKB-ARBA"/>
</dbReference>
<dbReference type="Gene3D" id="3.80.10.10">
    <property type="entry name" value="Ribonuclease Inhibitor"/>
    <property type="match status" value="1"/>
</dbReference>
<evidence type="ECO:0000256" key="6">
    <source>
        <dbReference type="ARBA" id="ARBA00022840"/>
    </source>
</evidence>
<gene>
    <name evidence="11" type="ORF">URODEC1_LOCUS122744</name>
</gene>
<dbReference type="Gene3D" id="1.10.8.430">
    <property type="entry name" value="Helical domain of apoptotic protease-activating factors"/>
    <property type="match status" value="1"/>
</dbReference>
<keyword evidence="4" id="KW-0547">Nucleotide-binding</keyword>
<dbReference type="InterPro" id="IPR002182">
    <property type="entry name" value="NB-ARC"/>
</dbReference>
<dbReference type="GO" id="GO:0006952">
    <property type="term" value="P:defense response"/>
    <property type="evidence" value="ECO:0007669"/>
    <property type="project" value="UniProtKB-KW"/>
</dbReference>
<dbReference type="InterPro" id="IPR038005">
    <property type="entry name" value="RX-like_CC"/>
</dbReference>
<dbReference type="SUPFAM" id="SSF52058">
    <property type="entry name" value="L domain-like"/>
    <property type="match status" value="1"/>
</dbReference>
<evidence type="ECO:0000259" key="8">
    <source>
        <dbReference type="Pfam" id="PF00931"/>
    </source>
</evidence>
<dbReference type="Pfam" id="PF23598">
    <property type="entry name" value="LRR_14"/>
    <property type="match status" value="1"/>
</dbReference>
<dbReference type="InterPro" id="IPR041118">
    <property type="entry name" value="Rx_N"/>
</dbReference>
<dbReference type="Pfam" id="PF18052">
    <property type="entry name" value="Rx_N"/>
    <property type="match status" value="1"/>
</dbReference>
<dbReference type="InterPro" id="IPR027417">
    <property type="entry name" value="P-loop_NTPase"/>
</dbReference>
<reference evidence="11" key="1">
    <citation type="submission" date="2024-10" db="EMBL/GenBank/DDBJ databases">
        <authorList>
            <person name="Ryan C."/>
        </authorList>
    </citation>
    <scope>NUCLEOTIDE SEQUENCE [LARGE SCALE GENOMIC DNA]</scope>
</reference>
<proteinExistence type="inferred from homology"/>
<evidence type="ECO:0000259" key="9">
    <source>
        <dbReference type="Pfam" id="PF18052"/>
    </source>
</evidence>
<evidence type="ECO:0000256" key="1">
    <source>
        <dbReference type="ARBA" id="ARBA00008894"/>
    </source>
</evidence>
<accession>A0ABC9H6I5</accession>
<dbReference type="Proteomes" id="UP001497457">
    <property type="component" value="Unassembled WGS sequence"/>
</dbReference>
<dbReference type="InterPro" id="IPR042197">
    <property type="entry name" value="Apaf_helical"/>
</dbReference>
<feature type="domain" description="Disease resistance R13L4/SHOC-2-like LRR" evidence="10">
    <location>
        <begin position="561"/>
        <end position="800"/>
    </location>
</feature>
<comment type="similarity">
    <text evidence="1">Belongs to the disease resistance NB-LRR family.</text>
</comment>
<dbReference type="SUPFAM" id="SSF52540">
    <property type="entry name" value="P-loop containing nucleoside triphosphate hydrolases"/>
    <property type="match status" value="1"/>
</dbReference>
<dbReference type="PANTHER" id="PTHR36766:SF36">
    <property type="entry name" value="AAA+ ATPASE DOMAIN-CONTAINING PROTEIN"/>
    <property type="match status" value="1"/>
</dbReference>
<dbReference type="EMBL" id="CAXIPR030002257">
    <property type="protein sequence ID" value="CAM0149575.1"/>
    <property type="molecule type" value="Genomic_DNA"/>
</dbReference>
<dbReference type="AlphaFoldDB" id="A0ABC9H6I5"/>
<dbReference type="GO" id="GO:0005524">
    <property type="term" value="F:ATP binding"/>
    <property type="evidence" value="ECO:0007669"/>
    <property type="project" value="UniProtKB-KW"/>
</dbReference>
<dbReference type="InterPro" id="IPR036388">
    <property type="entry name" value="WH-like_DNA-bd_sf"/>
</dbReference>
<evidence type="ECO:0000256" key="3">
    <source>
        <dbReference type="ARBA" id="ARBA00022737"/>
    </source>
</evidence>
<dbReference type="CDD" id="cd14798">
    <property type="entry name" value="RX-CC_like"/>
    <property type="match status" value="1"/>
</dbReference>
<evidence type="ECO:0000313" key="12">
    <source>
        <dbReference type="Proteomes" id="UP001497457"/>
    </source>
</evidence>
<dbReference type="PANTHER" id="PTHR36766">
    <property type="entry name" value="PLANT BROAD-SPECTRUM MILDEW RESISTANCE PROTEIN RPW8"/>
    <property type="match status" value="1"/>
</dbReference>
<keyword evidence="12" id="KW-1185">Reference proteome</keyword>
<keyword evidence="3" id="KW-0677">Repeat</keyword>
<dbReference type="Pfam" id="PF00931">
    <property type="entry name" value="NB-ARC"/>
    <property type="match status" value="1"/>
</dbReference>
<dbReference type="PRINTS" id="PR00364">
    <property type="entry name" value="DISEASERSIST"/>
</dbReference>
<dbReference type="InterPro" id="IPR055414">
    <property type="entry name" value="LRR_R13L4/SHOC2-like"/>
</dbReference>
<dbReference type="InterPro" id="IPR032675">
    <property type="entry name" value="LRR_dom_sf"/>
</dbReference>
<organism evidence="11 12">
    <name type="scientific">Urochloa decumbens</name>
    <dbReference type="NCBI Taxonomy" id="240449"/>
    <lineage>
        <taxon>Eukaryota</taxon>
        <taxon>Viridiplantae</taxon>
        <taxon>Streptophyta</taxon>
        <taxon>Embryophyta</taxon>
        <taxon>Tracheophyta</taxon>
        <taxon>Spermatophyta</taxon>
        <taxon>Magnoliopsida</taxon>
        <taxon>Liliopsida</taxon>
        <taxon>Poales</taxon>
        <taxon>Poaceae</taxon>
        <taxon>PACMAD clade</taxon>
        <taxon>Panicoideae</taxon>
        <taxon>Panicodae</taxon>
        <taxon>Paniceae</taxon>
        <taxon>Melinidinae</taxon>
        <taxon>Urochloa</taxon>
    </lineage>
</organism>
<evidence type="ECO:0000313" key="11">
    <source>
        <dbReference type="EMBL" id="CAM0149575.1"/>
    </source>
</evidence>
<dbReference type="Gene3D" id="3.40.50.300">
    <property type="entry name" value="P-loop containing nucleotide triphosphate hydrolases"/>
    <property type="match status" value="1"/>
</dbReference>
<evidence type="ECO:0000256" key="4">
    <source>
        <dbReference type="ARBA" id="ARBA00022741"/>
    </source>
</evidence>
<evidence type="ECO:0000259" key="10">
    <source>
        <dbReference type="Pfam" id="PF23598"/>
    </source>
</evidence>
<evidence type="ECO:0000256" key="5">
    <source>
        <dbReference type="ARBA" id="ARBA00022821"/>
    </source>
</evidence>
<comment type="caution">
    <text evidence="11">The sequence shown here is derived from an EMBL/GenBank/DDBJ whole genome shotgun (WGS) entry which is preliminary data.</text>
</comment>
<feature type="domain" description="Disease resistance N-terminal" evidence="9">
    <location>
        <begin position="9"/>
        <end position="93"/>
    </location>
</feature>
<keyword evidence="2" id="KW-0433">Leucine-rich repeat</keyword>
<sequence length="1049" mass="116713">MAAVLDALVASVKKLITDMAKEEVSMLLGVSREITKQEDNMENIKAFLADAERRRITDQGVQRWVTKLKGAMYDAIDILGLCQLEAHKQRESKGGGSEDKVPGCFQPLLFCLRNPVFAHEIGRCIKGLNQRLDEIYKGAAKFNFITNLSCYQDRRMLTDAEHSSSLKTMSEFDETAIVGENIERDTKELAQVLITNNGKHDLKVVSIVGMGGMGKTTLAQKIFKEATIQEHFKTRIWLSITQHFDEPQLLRSAIKHAGGHHGEERDMTLLVRTLTDALSASRFLLVMDDVWSDDAWSHVLSVPIRNASKEQPGSRVLVTTRKEDLALKMGASLHQHRVRPLEEEDAWSLLTKQLRPGQVVGIDQLKNIGMEILKKCEGLPLAIKVIGGLLSTRYASERDWNVVLRSPAWSIAGLPQQLDNRIYLSYEDLSPQLKQCFLYCSLFPKAPDESSSHDEYSLEEMATESYRELIKRNLIEPIEYSLTGYRCTMHDVVRCFAEYMAREESVVVVHDRQAATCGGSGGLLVRRLSVGQTVSAVEWVGLQKQKALRTLIINSRINYQSGGSLESFSSLRVLYIWSADSDGLVASLPKLKHLRYLHLENTNVSRLPDDIQQMKFLQHIDLLRCKKLGHLPSSIIKLVHLRSLDITGSDVSVVPKGFGGLTNLRMLEGFPVHVDDTDHVGSSSSSRWCSLQELAPLSQLRKLTLDGLEKVPGSWMAEKAMISRKAHLSYLEFNYSTTGRHTTISSTTGGGEAAEQQQRQQSVIEEEVLEKLCPPTFCLENLTVEGGYAGRQLPNWMHAPALAADCKSLRFLRLGSLPCCIQLPDGLCYLPCLESLNVENAPAIKRIGPGFQAPSSLLPAGDTFSAASPPPFPRLRRLQLVGLCEEEQQGSAKAAIAIAMPFLETLKIENCKLSCLPPGLASINRHALREVFLYELSNLTCVENLSSVVKLDVFDCPELKRISGLPSVHKIRIVRCPKLEVLEAAPSLDSLVLGDATMETLPGYLQAVHPRFLQLACSKKMCQSLSSPGCSEWRKISHIGKRDIGFLEN</sequence>